<dbReference type="Proteomes" id="UP000199149">
    <property type="component" value="Unassembled WGS sequence"/>
</dbReference>
<gene>
    <name evidence="2" type="ORF">SAMN05421738_104194</name>
</gene>
<feature type="transmembrane region" description="Helical" evidence="1">
    <location>
        <begin position="12"/>
        <end position="30"/>
    </location>
</feature>
<keyword evidence="1" id="KW-0472">Membrane</keyword>
<dbReference type="RefSeq" id="WP_092907251.1">
    <property type="nucleotide sequence ID" value="NZ_FOUZ01000004.1"/>
</dbReference>
<keyword evidence="1" id="KW-0812">Transmembrane</keyword>
<organism evidence="2 3">
    <name type="scientific">Algoriella xinjiangensis</name>
    <dbReference type="NCBI Taxonomy" id="684065"/>
    <lineage>
        <taxon>Bacteria</taxon>
        <taxon>Pseudomonadati</taxon>
        <taxon>Bacteroidota</taxon>
        <taxon>Flavobacteriia</taxon>
        <taxon>Flavobacteriales</taxon>
        <taxon>Weeksellaceae</taxon>
        <taxon>Algoriella</taxon>
    </lineage>
</organism>
<evidence type="ECO:0000313" key="2">
    <source>
        <dbReference type="EMBL" id="SFM94254.1"/>
    </source>
</evidence>
<feature type="transmembrane region" description="Helical" evidence="1">
    <location>
        <begin position="120"/>
        <end position="139"/>
    </location>
</feature>
<reference evidence="3" key="1">
    <citation type="submission" date="2016-10" db="EMBL/GenBank/DDBJ databases">
        <authorList>
            <person name="Varghese N."/>
            <person name="Submissions S."/>
        </authorList>
    </citation>
    <scope>NUCLEOTIDE SEQUENCE [LARGE SCALE GENOMIC DNA]</scope>
    <source>
        <strain evidence="3">XJ109</strain>
    </source>
</reference>
<keyword evidence="1" id="KW-1133">Transmembrane helix</keyword>
<dbReference type="AlphaFoldDB" id="A0A1I4UZ43"/>
<dbReference type="EMBL" id="FOUZ01000004">
    <property type="protein sequence ID" value="SFM94254.1"/>
    <property type="molecule type" value="Genomic_DNA"/>
</dbReference>
<keyword evidence="3" id="KW-1185">Reference proteome</keyword>
<proteinExistence type="predicted"/>
<accession>A0A1I4UZ43</accession>
<dbReference type="OrthoDB" id="996420at2"/>
<evidence type="ECO:0000256" key="1">
    <source>
        <dbReference type="SAM" id="Phobius"/>
    </source>
</evidence>
<feature type="transmembrane region" description="Helical" evidence="1">
    <location>
        <begin position="91"/>
        <end position="114"/>
    </location>
</feature>
<dbReference type="STRING" id="684065.SAMN05421738_104194"/>
<name>A0A1I4UZ43_9FLAO</name>
<evidence type="ECO:0008006" key="4">
    <source>
        <dbReference type="Google" id="ProtNLM"/>
    </source>
</evidence>
<protein>
    <recommendedName>
        <fullName evidence="4">Membrane protein implicated in regulation of membrane protease activity</fullName>
    </recommendedName>
</protein>
<sequence>MTEILNLLFNPLPNGIMSILMGFSLVYWVFQLIAGDGIDLGTDSDIHIGDVNDVDTPDDIDADHHHEADADVHHEPSFWAKCLEFINVGKVPLMVIITLFKFIGWVITIVSTTLLGLGKMGIASVFILIPIFIIVYFIMHWVTKPLVKMYAELGYHGEEETDFIGRIGKTKSSIEGDKIGSGEFRINQDIITLNIKSQTGEKIDFGDTVIITDEATSHHYYYVIKQITLNNI</sequence>
<evidence type="ECO:0000313" key="3">
    <source>
        <dbReference type="Proteomes" id="UP000199149"/>
    </source>
</evidence>